<reference evidence="2 3" key="1">
    <citation type="submission" date="2017-10" db="EMBL/GenBank/DDBJ databases">
        <title>The draft genome sequence of Lewinella nigricans NBRC 102662.</title>
        <authorList>
            <person name="Wang K."/>
        </authorList>
    </citation>
    <scope>NUCLEOTIDE SEQUENCE [LARGE SCALE GENOMIC DNA]</scope>
    <source>
        <strain evidence="2 3">NBRC 102662</strain>
    </source>
</reference>
<evidence type="ECO:0008006" key="4">
    <source>
        <dbReference type="Google" id="ProtNLM"/>
    </source>
</evidence>
<dbReference type="EMBL" id="PDUD01000046">
    <property type="protein sequence ID" value="PHN01984.1"/>
    <property type="molecule type" value="Genomic_DNA"/>
</dbReference>
<gene>
    <name evidence="2" type="ORF">CRP01_34325</name>
</gene>
<dbReference type="PROSITE" id="PS51257">
    <property type="entry name" value="PROKAR_LIPOPROTEIN"/>
    <property type="match status" value="1"/>
</dbReference>
<sequence>MTMKKVQQILTAIGILVLISACVSYPDEVFDKLTNRQKTEDNCEGCGDCDINDSLRDKCKNKCFFYNPKILRLVPPEAANPLCNLNLLVQQTIRKPNPEPCNPRVCAFRITHPHSLFPDTLTYGMAVFDKSGKILFESRNVRPNGNTLEFNFIPRQDISAKKLKRVLSSSTISFETFYQNQRLSYFTVPNVSSNNAILK</sequence>
<keyword evidence="3" id="KW-1185">Reference proteome</keyword>
<organism evidence="2 3">
    <name type="scientific">Flavilitoribacter nigricans (strain ATCC 23147 / DSM 23189 / NBRC 102662 / NCIMB 1420 / SS-2)</name>
    <name type="common">Lewinella nigricans</name>
    <dbReference type="NCBI Taxonomy" id="1122177"/>
    <lineage>
        <taxon>Bacteria</taxon>
        <taxon>Pseudomonadati</taxon>
        <taxon>Bacteroidota</taxon>
        <taxon>Saprospiria</taxon>
        <taxon>Saprospirales</taxon>
        <taxon>Lewinellaceae</taxon>
        <taxon>Flavilitoribacter</taxon>
    </lineage>
</organism>
<evidence type="ECO:0000313" key="2">
    <source>
        <dbReference type="EMBL" id="PHN01984.1"/>
    </source>
</evidence>
<dbReference type="Proteomes" id="UP000223913">
    <property type="component" value="Unassembled WGS sequence"/>
</dbReference>
<feature type="signal peptide" evidence="1">
    <location>
        <begin position="1"/>
        <end position="26"/>
    </location>
</feature>
<proteinExistence type="predicted"/>
<feature type="chain" id="PRO_5013379443" description="Lipoprotein" evidence="1">
    <location>
        <begin position="27"/>
        <end position="199"/>
    </location>
</feature>
<dbReference type="AlphaFoldDB" id="A0A2D0N0E5"/>
<evidence type="ECO:0000256" key="1">
    <source>
        <dbReference type="SAM" id="SignalP"/>
    </source>
</evidence>
<name>A0A2D0N0E5_FLAN2</name>
<protein>
    <recommendedName>
        <fullName evidence="4">Lipoprotein</fullName>
    </recommendedName>
</protein>
<accession>A0A2D0N0E5</accession>
<comment type="caution">
    <text evidence="2">The sequence shown here is derived from an EMBL/GenBank/DDBJ whole genome shotgun (WGS) entry which is preliminary data.</text>
</comment>
<keyword evidence="1" id="KW-0732">Signal</keyword>
<evidence type="ECO:0000313" key="3">
    <source>
        <dbReference type="Proteomes" id="UP000223913"/>
    </source>
</evidence>